<reference evidence="1 2" key="1">
    <citation type="journal article" date="2024" name="Chem. Sci.">
        <title>Discovery of megapolipeptins by genome mining of a Burkholderiales bacteria collection.</title>
        <authorList>
            <person name="Paulo B.S."/>
            <person name="Recchia M.J.J."/>
            <person name="Lee S."/>
            <person name="Fergusson C.H."/>
            <person name="Romanowski S.B."/>
            <person name="Hernandez A."/>
            <person name="Krull N."/>
            <person name="Liu D.Y."/>
            <person name="Cavanagh H."/>
            <person name="Bos A."/>
            <person name="Gray C.A."/>
            <person name="Murphy B.T."/>
            <person name="Linington R.G."/>
            <person name="Eustaquio A.S."/>
        </authorList>
    </citation>
    <scope>NUCLEOTIDE SEQUENCE [LARGE SCALE GENOMIC DNA]</scope>
    <source>
        <strain evidence="1 2">RL17-338-BIC-A</strain>
    </source>
</reference>
<protein>
    <submittedName>
        <fullName evidence="1">Uncharacterized protein</fullName>
    </submittedName>
</protein>
<dbReference type="RefSeq" id="WP_408241763.1">
    <property type="nucleotide sequence ID" value="NZ_JAQQCF010000047.1"/>
</dbReference>
<evidence type="ECO:0000313" key="2">
    <source>
        <dbReference type="Proteomes" id="UP001629432"/>
    </source>
</evidence>
<organism evidence="1 2">
    <name type="scientific">Paraburkholderia metrosideri</name>
    <dbReference type="NCBI Taxonomy" id="580937"/>
    <lineage>
        <taxon>Bacteria</taxon>
        <taxon>Pseudomonadati</taxon>
        <taxon>Pseudomonadota</taxon>
        <taxon>Betaproteobacteria</taxon>
        <taxon>Burkholderiales</taxon>
        <taxon>Burkholderiaceae</taxon>
        <taxon>Paraburkholderia</taxon>
    </lineage>
</organism>
<comment type="caution">
    <text evidence="1">The sequence shown here is derived from an EMBL/GenBank/DDBJ whole genome shotgun (WGS) entry which is preliminary data.</text>
</comment>
<dbReference type="EMBL" id="JAQQCF010000047">
    <property type="protein sequence ID" value="MFM0641727.1"/>
    <property type="molecule type" value="Genomic_DNA"/>
</dbReference>
<gene>
    <name evidence="1" type="ORF">PQQ63_34120</name>
</gene>
<sequence>MTDSSFMPPAEICDYQFDERVLVNAGDQTGASRDTTTNCDGKPQ</sequence>
<dbReference type="Proteomes" id="UP001629432">
    <property type="component" value="Unassembled WGS sequence"/>
</dbReference>
<accession>A0ABW9E3B1</accession>
<name>A0ABW9E3B1_9BURK</name>
<evidence type="ECO:0000313" key="1">
    <source>
        <dbReference type="EMBL" id="MFM0641727.1"/>
    </source>
</evidence>
<proteinExistence type="predicted"/>
<keyword evidence="2" id="KW-1185">Reference proteome</keyword>